<proteinExistence type="predicted"/>
<dbReference type="Proteomes" id="UP000000528">
    <property type="component" value="Chromosome"/>
</dbReference>
<dbReference type="AlphaFoldDB" id="Q98R74"/>
<evidence type="ECO:0000313" key="2">
    <source>
        <dbReference type="Proteomes" id="UP000000528"/>
    </source>
</evidence>
<dbReference type="RefSeq" id="WP_010924940.1">
    <property type="nucleotide sequence ID" value="NC_002771.1"/>
</dbReference>
<dbReference type="HOGENOM" id="CLU_1756845_0_0_14"/>
<accession>Q98R74</accession>
<protein>
    <submittedName>
        <fullName evidence="1">Uncharacterized protein</fullName>
    </submittedName>
</protein>
<sequence length="148" mass="18019">MKLIQVQLLDFELQEIVERIFYKYELMKKEIEKENEFDLIVYSEHLRDIVIFQRFLPDIRNETIYKKNLNRIFLFMAKIKLSKDKNNKEEELAWVKNLQKEVDTLVAYIKIKFDYLKDAQKEFIEAMKNKIEDKIKNSKKDEGDGFIN</sequence>
<dbReference type="PIR" id="H90528">
    <property type="entry name" value="H90528"/>
</dbReference>
<dbReference type="BioCyc" id="MPUL272635:G1GT6-134-MONOMER"/>
<keyword evidence="2" id="KW-1185">Reference proteome</keyword>
<reference evidence="1 2" key="1">
    <citation type="journal article" date="2001" name="Nucleic Acids Res.">
        <title>The complete genome sequence of the murine respiratory pathogen Mycoplasma pulmonis.</title>
        <authorList>
            <person name="Chambaud I."/>
            <person name="Heilig R."/>
            <person name="Ferris S."/>
            <person name="Barbe V."/>
            <person name="Samson D."/>
            <person name="Galisson F."/>
            <person name="Moszer I."/>
            <person name="Dybvig K."/>
            <person name="Wroblewski H."/>
            <person name="Viari A."/>
            <person name="Rocha E.P.C."/>
            <person name="Blanchard A."/>
        </authorList>
    </citation>
    <scope>NUCLEOTIDE SEQUENCE [LARGE SCALE GENOMIC DNA]</scope>
    <source>
        <strain evidence="1 2">UAB CTIP</strain>
    </source>
</reference>
<evidence type="ECO:0000313" key="1">
    <source>
        <dbReference type="EMBL" id="CAC13309.1"/>
    </source>
</evidence>
<dbReference type="EMBL" id="AL445563">
    <property type="protein sequence ID" value="CAC13309.1"/>
    <property type="molecule type" value="Genomic_DNA"/>
</dbReference>
<gene>
    <name evidence="1" type="ordered locus">MYPU_1360</name>
</gene>
<name>Q98R74_MYCPU</name>
<organism evidence="2">
    <name type="scientific">Mycoplasmopsis pulmonis (strain UAB CTIP)</name>
    <name type="common">Mycoplasma pulmonis</name>
    <dbReference type="NCBI Taxonomy" id="272635"/>
    <lineage>
        <taxon>Bacteria</taxon>
        <taxon>Bacillati</taxon>
        <taxon>Mycoplasmatota</taxon>
        <taxon>Mycoplasmoidales</taxon>
        <taxon>Metamycoplasmataceae</taxon>
        <taxon>Mycoplasmopsis</taxon>
    </lineage>
</organism>
<dbReference type="KEGG" id="mpu:MYPU_1360"/>